<name>A0ABW7IHH1_9VIBR</name>
<keyword evidence="3" id="KW-0540">Nuclease</keyword>
<gene>
    <name evidence="3" type="ORF">ACGRH2_06670</name>
</gene>
<protein>
    <submittedName>
        <fullName evidence="3">ATP-dependent endonuclease</fullName>
    </submittedName>
</protein>
<feature type="domain" description="Endonuclease GajA/Old nuclease/RecF-like AAA" evidence="1">
    <location>
        <begin position="10"/>
        <end position="397"/>
    </location>
</feature>
<organism evidence="3 4">
    <name type="scientific">Vibrio barjaei</name>
    <dbReference type="NCBI Taxonomy" id="1676683"/>
    <lineage>
        <taxon>Bacteria</taxon>
        <taxon>Pseudomonadati</taxon>
        <taxon>Pseudomonadota</taxon>
        <taxon>Gammaproteobacteria</taxon>
        <taxon>Vibrionales</taxon>
        <taxon>Vibrionaceae</taxon>
        <taxon>Vibrio</taxon>
    </lineage>
</organism>
<dbReference type="Gene3D" id="3.40.50.300">
    <property type="entry name" value="P-loop containing nucleotide triphosphate hydrolases"/>
    <property type="match status" value="1"/>
</dbReference>
<dbReference type="InterPro" id="IPR051396">
    <property type="entry name" value="Bact_Antivir_Def_Nuclease"/>
</dbReference>
<evidence type="ECO:0000259" key="2">
    <source>
        <dbReference type="Pfam" id="PF20469"/>
    </source>
</evidence>
<dbReference type="SUPFAM" id="SSF52540">
    <property type="entry name" value="P-loop containing nucleoside triphosphate hydrolases"/>
    <property type="match status" value="1"/>
</dbReference>
<dbReference type="EMBL" id="JBIHSF010000006">
    <property type="protein sequence ID" value="MFH0260098.1"/>
    <property type="molecule type" value="Genomic_DNA"/>
</dbReference>
<evidence type="ECO:0000259" key="1">
    <source>
        <dbReference type="Pfam" id="PF13175"/>
    </source>
</evidence>
<keyword evidence="4" id="KW-1185">Reference proteome</keyword>
<reference evidence="3 4" key="1">
    <citation type="submission" date="2024-10" db="EMBL/GenBank/DDBJ databases">
        <authorList>
            <person name="Yibar A."/>
            <person name="Saticioglu I.B."/>
            <person name="Duman M."/>
            <person name="Ajmi N."/>
            <person name="Gurler F."/>
            <person name="Ay H."/>
            <person name="Onuk E."/>
            <person name="Guler S."/>
            <person name="Romalde J.L."/>
        </authorList>
    </citation>
    <scope>NUCLEOTIDE SEQUENCE [LARGE SCALE GENOMIC DNA]</scope>
    <source>
        <strain evidence="3 4">1-TCBS-B</strain>
    </source>
</reference>
<keyword evidence="3" id="KW-0255">Endonuclease</keyword>
<dbReference type="PANTHER" id="PTHR43581">
    <property type="entry name" value="ATP/GTP PHOSPHATASE"/>
    <property type="match status" value="1"/>
</dbReference>
<dbReference type="RefSeq" id="WP_394628785.1">
    <property type="nucleotide sequence ID" value="NZ_JBIHSF010000006.1"/>
</dbReference>
<sequence length="635" mass="71279">MILDTLVNINYKSARYTKTKIQNNNPTVLIGENDCGKTKSLQSIKFLLEPTFKINSPNSKSEKSDLCHTSLSNTEINGHLSELGFPPMFEDSSFKDNVVIIGEFSLEGFEFDADSDSSSQLKYILENESKIIIARVFNVKDSTDEFYYLIDHPDDEELNDLFELNDSKLNGVMKTHNPDKNNLENDNGKGKHSIYEKVRSIIKTVDSSAKFSMVPLKKVKEDLKVFPSYSYLSWEGSLDGITTAAKSILDNAISEEIEKAEETSKELSNSAQKKIDQKLNMLGIQKEVTSIEGVSAKVGFEIKSQLTDIFIKKSTAVDSIHIENQGEGVKRQIWFALLKLQSELGKSKETNKRYIWCFDEPETHLHPKAQRDFISTLRELSLQNFQIIVSSHSTIFVDSSRLEDIRSFDIVESNTNITTVNSIGDVHDSLGVQNSDILFYNKFIVVEGDTEEGLIPVLYEKLVGRTLNMDDVKIINMGGCGNKTLADDILKEIFNGFSDSNNTYIFILDNDTGIESGNEVYKVGKQDLEDAIPTYVWLEIANDIFGDALVLDAGEVDELRNNIPTMEQNSNCSNSQKMAGKLKGHIYNKLLNSGSQDMISMWMDKGKEWGVAIGNKINKDDIPLEIKQAINSVKS</sequence>
<proteinExistence type="predicted"/>
<dbReference type="CDD" id="cd00267">
    <property type="entry name" value="ABC_ATPase"/>
    <property type="match status" value="1"/>
</dbReference>
<dbReference type="Pfam" id="PF20469">
    <property type="entry name" value="OLD-like_TOPRIM"/>
    <property type="match status" value="1"/>
</dbReference>
<dbReference type="InterPro" id="IPR041685">
    <property type="entry name" value="AAA_GajA/Old/RecF-like"/>
</dbReference>
<comment type="caution">
    <text evidence="3">The sequence shown here is derived from an EMBL/GenBank/DDBJ whole genome shotgun (WGS) entry which is preliminary data.</text>
</comment>
<dbReference type="PANTHER" id="PTHR43581:SF4">
    <property type="entry name" value="ATP_GTP PHOSPHATASE"/>
    <property type="match status" value="1"/>
</dbReference>
<dbReference type="GO" id="GO:0004519">
    <property type="term" value="F:endonuclease activity"/>
    <property type="evidence" value="ECO:0007669"/>
    <property type="project" value="UniProtKB-KW"/>
</dbReference>
<evidence type="ECO:0000313" key="4">
    <source>
        <dbReference type="Proteomes" id="UP001607125"/>
    </source>
</evidence>
<feature type="domain" description="OLD protein-like TOPRIM" evidence="2">
    <location>
        <begin position="438"/>
        <end position="492"/>
    </location>
</feature>
<dbReference type="InterPro" id="IPR027417">
    <property type="entry name" value="P-loop_NTPase"/>
</dbReference>
<dbReference type="InterPro" id="IPR034139">
    <property type="entry name" value="TOPRIM_OLD"/>
</dbReference>
<dbReference type="Proteomes" id="UP001607125">
    <property type="component" value="Unassembled WGS sequence"/>
</dbReference>
<dbReference type="Pfam" id="PF13175">
    <property type="entry name" value="AAA_15"/>
    <property type="match status" value="1"/>
</dbReference>
<accession>A0ABW7IHH1</accession>
<evidence type="ECO:0000313" key="3">
    <source>
        <dbReference type="EMBL" id="MFH0260098.1"/>
    </source>
</evidence>
<keyword evidence="3" id="KW-0378">Hydrolase</keyword>
<dbReference type="CDD" id="cd01026">
    <property type="entry name" value="TOPRIM_OLD"/>
    <property type="match status" value="1"/>
</dbReference>